<name>A0A089YUG9_9PSED</name>
<feature type="domain" description="Nudix hydrolase" evidence="5">
    <location>
        <begin position="40"/>
        <end position="162"/>
    </location>
</feature>
<dbReference type="PANTHER" id="PTHR43222:SF2">
    <property type="entry name" value="NUDIX HYDROLASE 23, CHLOROPLASTIC"/>
    <property type="match status" value="1"/>
</dbReference>
<dbReference type="InterPro" id="IPR015797">
    <property type="entry name" value="NUDIX_hydrolase-like_dom_sf"/>
</dbReference>
<dbReference type="AlphaFoldDB" id="A0A089YUG9"/>
<dbReference type="PROSITE" id="PS00893">
    <property type="entry name" value="NUDIX_BOX"/>
    <property type="match status" value="1"/>
</dbReference>
<comment type="similarity">
    <text evidence="4">Belongs to the Nudix hydrolase family.</text>
</comment>
<dbReference type="Proteomes" id="UP000029499">
    <property type="component" value="Chromosome"/>
</dbReference>
<dbReference type="eggNOG" id="COG1051">
    <property type="taxonomic scope" value="Bacteria"/>
</dbReference>
<dbReference type="PROSITE" id="PS51462">
    <property type="entry name" value="NUDIX"/>
    <property type="match status" value="1"/>
</dbReference>
<dbReference type="SUPFAM" id="SSF55811">
    <property type="entry name" value="Nudix"/>
    <property type="match status" value="1"/>
</dbReference>
<evidence type="ECO:0000313" key="7">
    <source>
        <dbReference type="Proteomes" id="UP000029499"/>
    </source>
</evidence>
<dbReference type="EMBL" id="CP009533">
    <property type="protein sequence ID" value="AIS18042.1"/>
    <property type="molecule type" value="Genomic_DNA"/>
</dbReference>
<keyword evidence="3" id="KW-0460">Magnesium</keyword>
<dbReference type="InterPro" id="IPR000086">
    <property type="entry name" value="NUDIX_hydrolase_dom"/>
</dbReference>
<dbReference type="OrthoDB" id="5417595at2"/>
<reference evidence="6 7" key="1">
    <citation type="journal article" date="2015" name="J. Biotechnol.">
        <title>Complete genome sequence of Pseudomonas rhizosphaerae IH5T (=DSM 16299T), a phosphate-solubilizing rhizobacterium for bacterial biofertilizer.</title>
        <authorList>
            <person name="Kwak Y."/>
            <person name="Jung B.K."/>
            <person name="Shin J.H."/>
        </authorList>
    </citation>
    <scope>NUCLEOTIDE SEQUENCE [LARGE SCALE GENOMIC DNA]</scope>
    <source>
        <strain evidence="6">DSM 16299</strain>
    </source>
</reference>
<dbReference type="InterPro" id="IPR020084">
    <property type="entry name" value="NUDIX_hydrolase_CS"/>
</dbReference>
<evidence type="ECO:0000256" key="3">
    <source>
        <dbReference type="ARBA" id="ARBA00022842"/>
    </source>
</evidence>
<accession>A0A089YUG9</accession>
<gene>
    <name evidence="6" type="ORF">LT40_11845</name>
</gene>
<dbReference type="CDD" id="cd04511">
    <property type="entry name" value="NUDIX_Hydrolase"/>
    <property type="match status" value="1"/>
</dbReference>
<comment type="cofactor">
    <cofactor evidence="1">
        <name>Mg(2+)</name>
        <dbReference type="ChEBI" id="CHEBI:18420"/>
    </cofactor>
</comment>
<dbReference type="PANTHER" id="PTHR43222">
    <property type="entry name" value="NUDIX HYDROLASE 23"/>
    <property type="match status" value="1"/>
</dbReference>
<dbReference type="HOGENOM" id="CLU_037162_16_1_6"/>
<evidence type="ECO:0000256" key="1">
    <source>
        <dbReference type="ARBA" id="ARBA00001946"/>
    </source>
</evidence>
<dbReference type="Gene3D" id="3.90.79.10">
    <property type="entry name" value="Nucleoside Triphosphate Pyrophosphohydrolase"/>
    <property type="match status" value="1"/>
</dbReference>
<evidence type="ECO:0000313" key="6">
    <source>
        <dbReference type="EMBL" id="AIS18042.1"/>
    </source>
</evidence>
<protein>
    <submittedName>
        <fullName evidence="6">NUDIX hydrolase</fullName>
    </submittedName>
</protein>
<evidence type="ECO:0000256" key="2">
    <source>
        <dbReference type="ARBA" id="ARBA00022801"/>
    </source>
</evidence>
<dbReference type="GO" id="GO:0016787">
    <property type="term" value="F:hydrolase activity"/>
    <property type="evidence" value="ECO:0007669"/>
    <property type="project" value="UniProtKB-KW"/>
</dbReference>
<evidence type="ECO:0000259" key="5">
    <source>
        <dbReference type="PROSITE" id="PS51462"/>
    </source>
</evidence>
<dbReference type="RefSeq" id="WP_043190208.1">
    <property type="nucleotide sequence ID" value="NZ_CP009533.1"/>
</dbReference>
<dbReference type="KEGG" id="prh:LT40_11845"/>
<dbReference type="Gene3D" id="2.20.70.10">
    <property type="match status" value="1"/>
</dbReference>
<evidence type="ECO:0000256" key="4">
    <source>
        <dbReference type="RuleBase" id="RU003476"/>
    </source>
</evidence>
<proteinExistence type="inferred from homology"/>
<keyword evidence="7" id="KW-1185">Reference proteome</keyword>
<dbReference type="PRINTS" id="PR00502">
    <property type="entry name" value="NUDIXFAMILY"/>
</dbReference>
<dbReference type="Pfam" id="PF00293">
    <property type="entry name" value="NUDIX"/>
    <property type="match status" value="1"/>
</dbReference>
<dbReference type="STRING" id="216142.LT40_11845"/>
<keyword evidence="2 4" id="KW-0378">Hydrolase</keyword>
<dbReference type="InterPro" id="IPR020476">
    <property type="entry name" value="Nudix_hydrolase"/>
</dbReference>
<dbReference type="InterPro" id="IPR029401">
    <property type="entry name" value="Nudix_N"/>
</dbReference>
<organism evidence="6 7">
    <name type="scientific">Pseudomonas rhizosphaerae</name>
    <dbReference type="NCBI Taxonomy" id="216142"/>
    <lineage>
        <taxon>Bacteria</taxon>
        <taxon>Pseudomonadati</taxon>
        <taxon>Pseudomonadota</taxon>
        <taxon>Gammaproteobacteria</taxon>
        <taxon>Pseudomonadales</taxon>
        <taxon>Pseudomonadaceae</taxon>
        <taxon>Pseudomonas</taxon>
    </lineage>
</organism>
<dbReference type="Pfam" id="PF14803">
    <property type="entry name" value="Zn_ribbon_Nudix"/>
    <property type="match status" value="1"/>
</dbReference>
<sequence>MATLRFCPHCGANGLSLGIPAGDTHERTFCGGCGHVHYVNPKVITGCIVEADGKYLLCQRAIPPRPGTWTLPAGFMESGETTEEGALRELWEEAGVRAEIISPYSIFSVPRISEVYIIFRAMALEVTDAFGPETAARQFFAPADIPWDSIYYPAIRQILERYIQERETGTYGIYMGNDDTGRIHFMR</sequence>